<comment type="caution">
    <text evidence="3">The sequence shown here is derived from an EMBL/GenBank/DDBJ whole genome shotgun (WGS) entry which is preliminary data.</text>
</comment>
<dbReference type="RefSeq" id="WP_057798651.1">
    <property type="nucleotide sequence ID" value="NZ_AZFM01000015.1"/>
</dbReference>
<reference evidence="3 4" key="1">
    <citation type="journal article" date="2015" name="Genome Announc.">
        <title>Expanding the biotechnology potential of lactobacilli through comparative genomics of 213 strains and associated genera.</title>
        <authorList>
            <person name="Sun Z."/>
            <person name="Harris H.M."/>
            <person name="McCann A."/>
            <person name="Guo C."/>
            <person name="Argimon S."/>
            <person name="Zhang W."/>
            <person name="Yang X."/>
            <person name="Jeffery I.B."/>
            <person name="Cooney J.C."/>
            <person name="Kagawa T.F."/>
            <person name="Liu W."/>
            <person name="Song Y."/>
            <person name="Salvetti E."/>
            <person name="Wrobel A."/>
            <person name="Rasinkangas P."/>
            <person name="Parkhill J."/>
            <person name="Rea M.C."/>
            <person name="O'Sullivan O."/>
            <person name="Ritari J."/>
            <person name="Douillard F.P."/>
            <person name="Paul Ross R."/>
            <person name="Yang R."/>
            <person name="Briner A.E."/>
            <person name="Felis G.E."/>
            <person name="de Vos W.M."/>
            <person name="Barrangou R."/>
            <person name="Klaenhammer T.R."/>
            <person name="Caufield P.W."/>
            <person name="Cui Y."/>
            <person name="Zhang H."/>
            <person name="O'Toole P.W."/>
        </authorList>
    </citation>
    <scope>NUCLEOTIDE SEQUENCE [LARGE SCALE GENOMIC DNA]</scope>
    <source>
        <strain evidence="3 4">DSM 16043</strain>
    </source>
</reference>
<dbReference type="PANTHER" id="PTHR39966">
    <property type="entry name" value="BLL2471 PROTEIN-RELATED"/>
    <property type="match status" value="1"/>
</dbReference>
<evidence type="ECO:0000259" key="2">
    <source>
        <dbReference type="Pfam" id="PF04282"/>
    </source>
</evidence>
<dbReference type="PANTHER" id="PTHR39966:SF3">
    <property type="entry name" value="DUF438 DOMAIN-CONTAINING PROTEIN"/>
    <property type="match status" value="1"/>
</dbReference>
<sequence>MAKMSKERQAAILQILEFLQNGGDLETAKKMFKQSFDKVDVAEITEAERQLIAKGLDPREIQYLCNVHVDLFKGNIDEPKENPEFETPGHPVHTFKMENVVIKSLINDALLPDLKRWEDGDDKALGRMRQELKDLSQLKKHYSRKETSMFPIMTRHGITAPPKVMWGVDDEILALIKQANELVNVENPDQSKLDDLVKNLAHEVLEMIIKEEDIMLPMIGEVASAEEWGNVKKEEEQFGYTLIQKPLNWQPKLLKQATGDIALNNLASLVVNFTEGSLNIEQMRAIVDILPMELTFVDKNDKVVFFGGSEHIFSHSKNALGNDVYTCHPQEVIGKVKAIMTAFHEGKKDEFEFSFRKDNKNLIWVRYLAVRNSESEYLGCLEVVQNLTNFEKNFNSGNQN</sequence>
<dbReference type="AlphaFoldDB" id="A0A0R1UFP3"/>
<feature type="domain" description="DUF438" evidence="2">
    <location>
        <begin position="14"/>
        <end position="77"/>
    </location>
</feature>
<organism evidence="3 4">
    <name type="scientific">Lactobacillus kalixensis DSM 16043</name>
    <dbReference type="NCBI Taxonomy" id="1423763"/>
    <lineage>
        <taxon>Bacteria</taxon>
        <taxon>Bacillati</taxon>
        <taxon>Bacillota</taxon>
        <taxon>Bacilli</taxon>
        <taxon>Lactobacillales</taxon>
        <taxon>Lactobacillaceae</taxon>
        <taxon>Lactobacillus</taxon>
    </lineage>
</organism>
<dbReference type="Pfam" id="PF04282">
    <property type="entry name" value="DUF438"/>
    <property type="match status" value="1"/>
</dbReference>
<accession>A0A0R1UFP3</accession>
<name>A0A0R1UFP3_9LACO</name>
<dbReference type="STRING" id="1423763.FC46_GL000399"/>
<dbReference type="Proteomes" id="UP000051036">
    <property type="component" value="Unassembled WGS sequence"/>
</dbReference>
<proteinExistence type="predicted"/>
<dbReference type="OrthoDB" id="9769774at2"/>
<dbReference type="InterPro" id="IPR007380">
    <property type="entry name" value="DUF438"/>
</dbReference>
<dbReference type="SUPFAM" id="SSF55785">
    <property type="entry name" value="PYP-like sensor domain (PAS domain)"/>
    <property type="match status" value="1"/>
</dbReference>
<dbReference type="GO" id="GO:0005886">
    <property type="term" value="C:plasma membrane"/>
    <property type="evidence" value="ECO:0007669"/>
    <property type="project" value="TreeGrafter"/>
</dbReference>
<dbReference type="EMBL" id="AZFM01000015">
    <property type="protein sequence ID" value="KRL90106.1"/>
    <property type="molecule type" value="Genomic_DNA"/>
</dbReference>
<feature type="domain" description="Hemerythrin-like" evidence="1">
    <location>
        <begin position="90"/>
        <end position="219"/>
    </location>
</feature>
<dbReference type="Pfam" id="PF01814">
    <property type="entry name" value="Hemerythrin"/>
    <property type="match status" value="1"/>
</dbReference>
<evidence type="ECO:0000313" key="4">
    <source>
        <dbReference type="Proteomes" id="UP000051036"/>
    </source>
</evidence>
<evidence type="ECO:0008006" key="5">
    <source>
        <dbReference type="Google" id="ProtNLM"/>
    </source>
</evidence>
<keyword evidence="4" id="KW-1185">Reference proteome</keyword>
<dbReference type="InterPro" id="IPR035965">
    <property type="entry name" value="PAS-like_dom_sf"/>
</dbReference>
<dbReference type="Gene3D" id="1.20.120.520">
    <property type="entry name" value="nmb1532 protein domain like"/>
    <property type="match status" value="1"/>
</dbReference>
<evidence type="ECO:0000313" key="3">
    <source>
        <dbReference type="EMBL" id="KRL90106.1"/>
    </source>
</evidence>
<protein>
    <recommendedName>
        <fullName evidence="5">Hemerythrin HHE cation binding domain protein</fullName>
    </recommendedName>
</protein>
<dbReference type="PATRIC" id="fig|1423763.3.peg.403"/>
<dbReference type="InterPro" id="IPR012312">
    <property type="entry name" value="Hemerythrin-like"/>
</dbReference>
<evidence type="ECO:0000259" key="1">
    <source>
        <dbReference type="Pfam" id="PF01814"/>
    </source>
</evidence>
<dbReference type="Pfam" id="PF13596">
    <property type="entry name" value="PAS_10"/>
    <property type="match status" value="1"/>
</dbReference>
<gene>
    <name evidence="3" type="ORF">FC46_GL000399</name>
</gene>